<proteinExistence type="inferred from homology"/>
<dbReference type="Pfam" id="PF20974">
    <property type="entry name" value="tRNA-synt_1c_C2"/>
    <property type="match status" value="1"/>
</dbReference>
<dbReference type="InterPro" id="IPR007638">
    <property type="entry name" value="Gln-tRNA-synth_Ib_RNA-bd_2"/>
</dbReference>
<dbReference type="Gene3D" id="1.10.8.1290">
    <property type="entry name" value="Glutaminyl-tRNA synthetase, non-specific RNA binding region part 1, domain 1"/>
    <property type="match status" value="1"/>
</dbReference>
<dbReference type="InterPro" id="IPR004514">
    <property type="entry name" value="Gln-tRNA-synth"/>
</dbReference>
<dbReference type="CDD" id="cd00807">
    <property type="entry name" value="GlnRS_core"/>
    <property type="match status" value="1"/>
</dbReference>
<dbReference type="RefSeq" id="XP_014176417.1">
    <property type="nucleotide sequence ID" value="XM_014320942.1"/>
</dbReference>
<dbReference type="GeneID" id="25989245"/>
<dbReference type="FunFam" id="3.40.50.620:FF:000037">
    <property type="entry name" value="Glutamine--tRNA ligase cytoplasmic"/>
    <property type="match status" value="1"/>
</dbReference>
<dbReference type="Pfam" id="PF03950">
    <property type="entry name" value="tRNA-synt_1c_C"/>
    <property type="match status" value="1"/>
</dbReference>
<feature type="domain" description="Glutaminyl-tRNA synthetase class Ib non-specific RNA-binding" evidence="15">
    <location>
        <begin position="16"/>
        <end position="173"/>
    </location>
</feature>
<evidence type="ECO:0000313" key="18">
    <source>
        <dbReference type="Proteomes" id="UP000002748"/>
    </source>
</evidence>
<name>J4U6M3_TRIAS</name>
<dbReference type="EMBL" id="ALBS01000321">
    <property type="protein sequence ID" value="EJT45820.1"/>
    <property type="molecule type" value="Genomic_DNA"/>
</dbReference>
<dbReference type="InterPro" id="IPR050132">
    <property type="entry name" value="Gln/Glu-tRNA_Ligase"/>
</dbReference>
<evidence type="ECO:0000256" key="9">
    <source>
        <dbReference type="ARBA" id="ARBA00048270"/>
    </source>
</evidence>
<evidence type="ECO:0000256" key="8">
    <source>
        <dbReference type="ARBA" id="ARBA00030466"/>
    </source>
</evidence>
<dbReference type="SUPFAM" id="SSF52374">
    <property type="entry name" value="Nucleotidylyl transferase"/>
    <property type="match status" value="1"/>
</dbReference>
<dbReference type="InterPro" id="IPR011035">
    <property type="entry name" value="Ribosomal_bL25/Gln-tRNA_synth"/>
</dbReference>
<dbReference type="InterPro" id="IPR020058">
    <property type="entry name" value="Glu/Gln-tRNA-synth_Ib_cat-dom"/>
</dbReference>
<comment type="caution">
    <text evidence="17">The sequence shown here is derived from an EMBL/GenBank/DDBJ whole genome shotgun (WGS) entry which is preliminary data.</text>
</comment>
<dbReference type="Pfam" id="PF04558">
    <property type="entry name" value="tRNA_synt_1c_R1"/>
    <property type="match status" value="1"/>
</dbReference>
<evidence type="ECO:0000256" key="10">
    <source>
        <dbReference type="RuleBase" id="RU363037"/>
    </source>
</evidence>
<keyword evidence="6 10" id="KW-0648">Protein biosynthesis</keyword>
<dbReference type="Gene3D" id="3.40.50.620">
    <property type="entry name" value="HUPs"/>
    <property type="match status" value="1"/>
</dbReference>
<comment type="catalytic activity">
    <reaction evidence="9">
        <text>tRNA(Gln) + L-glutamine + ATP = L-glutaminyl-tRNA(Gln) + AMP + diphosphate</text>
        <dbReference type="Rhea" id="RHEA:20121"/>
        <dbReference type="Rhea" id="RHEA-COMP:9662"/>
        <dbReference type="Rhea" id="RHEA-COMP:9681"/>
        <dbReference type="ChEBI" id="CHEBI:30616"/>
        <dbReference type="ChEBI" id="CHEBI:33019"/>
        <dbReference type="ChEBI" id="CHEBI:58359"/>
        <dbReference type="ChEBI" id="CHEBI:78442"/>
        <dbReference type="ChEBI" id="CHEBI:78521"/>
        <dbReference type="ChEBI" id="CHEBI:456215"/>
        <dbReference type="EC" id="6.1.1.18"/>
    </reaction>
</comment>
<evidence type="ECO:0000256" key="5">
    <source>
        <dbReference type="ARBA" id="ARBA00022840"/>
    </source>
</evidence>
<evidence type="ECO:0000259" key="14">
    <source>
        <dbReference type="Pfam" id="PF04557"/>
    </source>
</evidence>
<feature type="region of interest" description="Disordered" evidence="11">
    <location>
        <begin position="765"/>
        <end position="803"/>
    </location>
</feature>
<dbReference type="PRINTS" id="PR00987">
    <property type="entry name" value="TRNASYNTHGLU"/>
</dbReference>
<dbReference type="InterPro" id="IPR020059">
    <property type="entry name" value="Glu/Gln-tRNA-synth_Ib_codon-bd"/>
</dbReference>
<feature type="domain" description="Glutamyl/glutaminyl-tRNA synthetase class Ib catalytic" evidence="12">
    <location>
        <begin position="272"/>
        <end position="580"/>
    </location>
</feature>
<feature type="compositionally biased region" description="Basic and acidic residues" evidence="11">
    <location>
        <begin position="782"/>
        <end position="802"/>
    </location>
</feature>
<gene>
    <name evidence="17" type="ORF">A1Q1_05733</name>
</gene>
<dbReference type="InterPro" id="IPR049437">
    <property type="entry name" value="tRNA-synt_1c_C2"/>
</dbReference>
<dbReference type="PROSITE" id="PS00178">
    <property type="entry name" value="AA_TRNA_LIGASE_I"/>
    <property type="match status" value="1"/>
</dbReference>
<dbReference type="GO" id="GO:0005829">
    <property type="term" value="C:cytosol"/>
    <property type="evidence" value="ECO:0007669"/>
    <property type="project" value="TreeGrafter"/>
</dbReference>
<reference evidence="17 18" key="1">
    <citation type="journal article" date="2012" name="Eukaryot. Cell">
        <title>Draft genome sequence of CBS 2479, the standard type strain of Trichosporon asahii.</title>
        <authorList>
            <person name="Yang R.Y."/>
            <person name="Li H.T."/>
            <person name="Zhu H."/>
            <person name="Zhou G.P."/>
            <person name="Wang M."/>
            <person name="Wang L."/>
        </authorList>
    </citation>
    <scope>NUCLEOTIDE SEQUENCE [LARGE SCALE GENOMIC DNA]</scope>
    <source>
        <strain evidence="18">ATCC 90039 / CBS 2479 / JCM 2466 / KCTC 7840 / NCYC 2677 / UAMH 7654</strain>
    </source>
</reference>
<keyword evidence="7 10" id="KW-0030">Aminoacyl-tRNA synthetase</keyword>
<dbReference type="PANTHER" id="PTHR43097">
    <property type="entry name" value="GLUTAMINE-TRNA LIGASE"/>
    <property type="match status" value="1"/>
</dbReference>
<evidence type="ECO:0000313" key="17">
    <source>
        <dbReference type="EMBL" id="EJT45820.1"/>
    </source>
</evidence>
<dbReference type="Pfam" id="PF00749">
    <property type="entry name" value="tRNA-synt_1c"/>
    <property type="match status" value="1"/>
</dbReference>
<dbReference type="InterPro" id="IPR001412">
    <property type="entry name" value="aa-tRNA-synth_I_CS"/>
</dbReference>
<dbReference type="Gene3D" id="2.40.240.10">
    <property type="entry name" value="Ribosomal Protein L25, Chain P"/>
    <property type="match status" value="2"/>
</dbReference>
<dbReference type="InterPro" id="IPR014729">
    <property type="entry name" value="Rossmann-like_a/b/a_fold"/>
</dbReference>
<evidence type="ECO:0000256" key="4">
    <source>
        <dbReference type="ARBA" id="ARBA00022741"/>
    </source>
</evidence>
<dbReference type="Pfam" id="PF04557">
    <property type="entry name" value="tRNA_synt_1c_R2"/>
    <property type="match status" value="1"/>
</dbReference>
<evidence type="ECO:0000256" key="11">
    <source>
        <dbReference type="SAM" id="MobiDB-lite"/>
    </source>
</evidence>
<dbReference type="PANTHER" id="PTHR43097:SF4">
    <property type="entry name" value="GLUTAMINE--TRNA LIGASE"/>
    <property type="match status" value="1"/>
</dbReference>
<dbReference type="EC" id="6.1.1.18" evidence="2"/>
<evidence type="ECO:0000256" key="3">
    <source>
        <dbReference type="ARBA" id="ARBA00022598"/>
    </source>
</evidence>
<dbReference type="GO" id="GO:0005524">
    <property type="term" value="F:ATP binding"/>
    <property type="evidence" value="ECO:0007669"/>
    <property type="project" value="UniProtKB-KW"/>
</dbReference>
<dbReference type="OrthoDB" id="10250478at2759"/>
<dbReference type="InterPro" id="IPR042558">
    <property type="entry name" value="Gln-tRNA-synth_Ib_RNA-bd_N_1"/>
</dbReference>
<dbReference type="FunFam" id="2.40.240.10:FF:000007">
    <property type="entry name" value="Glutamine--tRNA ligase"/>
    <property type="match status" value="1"/>
</dbReference>
<feature type="domain" description="Glutamyl/glutaminyl-tRNA synthetase class Ib anti-codon binding" evidence="13">
    <location>
        <begin position="583"/>
        <end position="683"/>
    </location>
</feature>
<dbReference type="InterPro" id="IPR007639">
    <property type="entry name" value="Gln-tRNA-synth_Ib_RNA-bd_N"/>
</dbReference>
<dbReference type="KEGG" id="tasa:A1Q1_05733"/>
<dbReference type="AlphaFoldDB" id="J4U6M3"/>
<dbReference type="InterPro" id="IPR020056">
    <property type="entry name" value="Rbsml_bL25/Gln-tRNA_synth_N"/>
</dbReference>
<evidence type="ECO:0000259" key="13">
    <source>
        <dbReference type="Pfam" id="PF03950"/>
    </source>
</evidence>
<evidence type="ECO:0000256" key="6">
    <source>
        <dbReference type="ARBA" id="ARBA00022917"/>
    </source>
</evidence>
<dbReference type="GO" id="GO:0004819">
    <property type="term" value="F:glutamine-tRNA ligase activity"/>
    <property type="evidence" value="ECO:0007669"/>
    <property type="project" value="UniProtKB-EC"/>
</dbReference>
<evidence type="ECO:0000256" key="2">
    <source>
        <dbReference type="ARBA" id="ARBA00012836"/>
    </source>
</evidence>
<protein>
    <recommendedName>
        <fullName evidence="2">glutamine--tRNA ligase</fullName>
        <ecNumber evidence="2">6.1.1.18</ecNumber>
    </recommendedName>
    <alternativeName>
        <fullName evidence="8">Glutaminyl-tRNA synthetase</fullName>
    </alternativeName>
</protein>
<accession>J4U6M3</accession>
<dbReference type="SUPFAM" id="SSF50715">
    <property type="entry name" value="Ribosomal protein L25-like"/>
    <property type="match status" value="1"/>
</dbReference>
<feature type="domain" description="tRNA synthetases class I (E and Q) anti-codon binding" evidence="16">
    <location>
        <begin position="700"/>
        <end position="758"/>
    </location>
</feature>
<dbReference type="VEuPathDB" id="FungiDB:A1Q1_05733"/>
<keyword evidence="3 10" id="KW-0436">Ligase</keyword>
<dbReference type="HOGENOM" id="CLU_001882_2_1_1"/>
<evidence type="ECO:0000259" key="12">
    <source>
        <dbReference type="Pfam" id="PF00749"/>
    </source>
</evidence>
<dbReference type="Proteomes" id="UP000002748">
    <property type="component" value="Unassembled WGS sequence"/>
</dbReference>
<evidence type="ECO:0000256" key="7">
    <source>
        <dbReference type="ARBA" id="ARBA00023146"/>
    </source>
</evidence>
<sequence>MAPKAKFDPAAPENAELIARFERFGLTTNSATELVRTPKSGTAFRALVDETGLEGKTFPTGQANALVKLSATGSKLSPDARKYVVSRIEDGSVVSPDQVAAAVKYLEANPAIPPDVAAFDKAAGVGISLTLEQLPGMIKEYISSLAKPIASWADQGPFMGGIKGSTSDLKWAPAADLKNAVESVFTELFGDKAAAAKARAEAAKASAKPAKAKAAPKAAASATASSSTAGAAPDLPTRIFEEGFLSEFHKVGENPQIKPELKVQHLKDTKGQVYTRFPPEPNGYLHIGHVKAIMVDFGYAKFHGGRTYLRYDDTNPEAEEGRFFQSILETVRWLGFEPWKITYSSDNFDKLYLLAVELIKRGKAYVCTCDAEKIKEDRGGGHGNPKPCEHRDRPVEENLAEFERMKNGEYAEKTACLRMKQDLTSGNPYMWDAIAYRVKKAPHHRTGDKWKIYPTYDFTHCLCDSMEHITHSLCTTEFIPARESYEWLCDALEVYKPRQYEFARLNLQGTFLSKRKVRRLVESGLVKDWDDPRLYTIIALRRRGIPPGALLAFVSELGVTTLLSETQLQKFESTVRKFLEDTAPRLMMVLKPVKIVLENVPADYSVTVKVPLHPKIPAMGEVDTTFSREVYIDRDDFREVDAPDYFRLAPGKTVGLFKAPFPVTCTSFSKNDAGEVTEIRARLEDPALGGQNTGKPKAYIQWVNAPGAVKIDEVRYFKPLFKSDPPPADFEADVNPDSLEVFTGAVIEPAFYQLAKKSIADARKESHERTARAAQECEVANEENKGEKKDETPKDGKNHADDPIVTADQLVGMENIRFQGMRLAYFAVDRESTIKCIDEPADVTPGPRDGDKIILNRIVSLKEDAGKKA</sequence>
<evidence type="ECO:0000259" key="15">
    <source>
        <dbReference type="Pfam" id="PF04558"/>
    </source>
</evidence>
<keyword evidence="4 10" id="KW-0547">Nucleotide-binding</keyword>
<keyword evidence="5 10" id="KW-0067">ATP-binding</keyword>
<organism evidence="17 18">
    <name type="scientific">Trichosporon asahii var. asahii (strain ATCC 90039 / CBS 2479 / JCM 2466 / KCTC 7840 / NBRC 103889/ NCYC 2677 / UAMH 7654)</name>
    <name type="common">Yeast</name>
    <dbReference type="NCBI Taxonomy" id="1186058"/>
    <lineage>
        <taxon>Eukaryota</taxon>
        <taxon>Fungi</taxon>
        <taxon>Dikarya</taxon>
        <taxon>Basidiomycota</taxon>
        <taxon>Agaricomycotina</taxon>
        <taxon>Tremellomycetes</taxon>
        <taxon>Trichosporonales</taxon>
        <taxon>Trichosporonaceae</taxon>
        <taxon>Trichosporon</taxon>
    </lineage>
</organism>
<dbReference type="GO" id="GO:0006425">
    <property type="term" value="P:glutaminyl-tRNA aminoacylation"/>
    <property type="evidence" value="ECO:0007669"/>
    <property type="project" value="InterPro"/>
</dbReference>
<dbReference type="InterPro" id="IPR000924">
    <property type="entry name" value="Glu/Gln-tRNA-synth"/>
</dbReference>
<feature type="domain" description="Glutaminyl-tRNA synthetase class Ib non-specific RNA-binding" evidence="14">
    <location>
        <begin position="178"/>
        <end position="265"/>
    </location>
</feature>
<comment type="similarity">
    <text evidence="1 10">Belongs to the class-I aminoacyl-tRNA synthetase family.</text>
</comment>
<evidence type="ECO:0000259" key="16">
    <source>
        <dbReference type="Pfam" id="PF20974"/>
    </source>
</evidence>
<evidence type="ECO:0000256" key="1">
    <source>
        <dbReference type="ARBA" id="ARBA00005594"/>
    </source>
</evidence>
<dbReference type="NCBIfam" id="TIGR00440">
    <property type="entry name" value="glnS"/>
    <property type="match status" value="1"/>
</dbReference>